<keyword evidence="2" id="KW-1185">Reference proteome</keyword>
<gene>
    <name evidence="1" type="ORF">CYCCA115_LOCUS15915</name>
</gene>
<accession>A0AAD2FXG6</accession>
<sequence length="163" mass="18137">MMEDSRIADECVATIALPAGLTEMTPAVRASDASENSAVSTASSVDFGTVEIREYERVAGDHPDVHDPSRGPPLAIGWAFHENAAISLNSFEESRRLTRSPALSPMNGEMRKNILKHGFQVSETEIQANMKESMRYKKLREKTNKQSKFGERMEGLILSVKRR</sequence>
<comment type="caution">
    <text evidence="1">The sequence shown here is derived from an EMBL/GenBank/DDBJ whole genome shotgun (WGS) entry which is preliminary data.</text>
</comment>
<dbReference type="Proteomes" id="UP001295423">
    <property type="component" value="Unassembled WGS sequence"/>
</dbReference>
<evidence type="ECO:0000313" key="1">
    <source>
        <dbReference type="EMBL" id="CAJ1955769.1"/>
    </source>
</evidence>
<dbReference type="EMBL" id="CAKOGP040001892">
    <property type="protein sequence ID" value="CAJ1955769.1"/>
    <property type="molecule type" value="Genomic_DNA"/>
</dbReference>
<evidence type="ECO:0000313" key="2">
    <source>
        <dbReference type="Proteomes" id="UP001295423"/>
    </source>
</evidence>
<proteinExistence type="predicted"/>
<organism evidence="1 2">
    <name type="scientific">Cylindrotheca closterium</name>
    <dbReference type="NCBI Taxonomy" id="2856"/>
    <lineage>
        <taxon>Eukaryota</taxon>
        <taxon>Sar</taxon>
        <taxon>Stramenopiles</taxon>
        <taxon>Ochrophyta</taxon>
        <taxon>Bacillariophyta</taxon>
        <taxon>Bacillariophyceae</taxon>
        <taxon>Bacillariophycidae</taxon>
        <taxon>Bacillariales</taxon>
        <taxon>Bacillariaceae</taxon>
        <taxon>Cylindrotheca</taxon>
    </lineage>
</organism>
<protein>
    <submittedName>
        <fullName evidence="1">Uncharacterized protein</fullName>
    </submittedName>
</protein>
<reference evidence="1" key="1">
    <citation type="submission" date="2023-08" db="EMBL/GenBank/DDBJ databases">
        <authorList>
            <person name="Audoor S."/>
            <person name="Bilcke G."/>
        </authorList>
    </citation>
    <scope>NUCLEOTIDE SEQUENCE</scope>
</reference>
<dbReference type="AlphaFoldDB" id="A0AAD2FXG6"/>
<name>A0AAD2FXG6_9STRA</name>